<sequence length="322" mass="34960">MEGDPFSDFLRLADAQPTISGGFTAGGSWAIRFPRPEYLKFFALVKGQCWLCIEDEETPVRVEEGDVFLLSIQRPFVLAGDLEAVPLDATRLFAGKLNKTATLGEGEDCIQIGGHVRLDPANGELLAGMLPPLIHVQAASKQATVMKWLLDQLVRERVDGQPGATLVSGQLAQLLFVQILRVYLETCETQPCGWLRAASDKRLGPAMALMHDDPGRSWQLGELAKAAAMSRTSFAVHFKSVAGVAPLAYLTQWRMLLAQRALRTEGTTLSQLADHLGYGSESAFSNAFKRVTGVSPARYRGQSRTSLGETPKPTAPEAALAH</sequence>
<evidence type="ECO:0000256" key="4">
    <source>
        <dbReference type="ARBA" id="ARBA00023163"/>
    </source>
</evidence>
<comment type="subcellular location">
    <subcellularLocation>
        <location evidence="1">Cytoplasm</location>
    </subcellularLocation>
</comment>
<reference evidence="8 9" key="1">
    <citation type="submission" date="2018-06" db="EMBL/GenBank/DDBJ databases">
        <title>Three novel Pseudomonas species isolated from symptomatic oak.</title>
        <authorList>
            <person name="Bueno-Gonzalez V."/>
            <person name="Brady C."/>
        </authorList>
    </citation>
    <scope>NUCLEOTIDE SEQUENCE [LARGE SCALE GENOMIC DNA]</scope>
    <source>
        <strain evidence="8 9">P17C</strain>
    </source>
</reference>
<dbReference type="InterPro" id="IPR018062">
    <property type="entry name" value="HTH_AraC-typ_CS"/>
</dbReference>
<evidence type="ECO:0000259" key="7">
    <source>
        <dbReference type="PROSITE" id="PS01124"/>
    </source>
</evidence>
<gene>
    <name evidence="8" type="ORF">DNJ96_06145</name>
</gene>
<evidence type="ECO:0000256" key="5">
    <source>
        <dbReference type="ARBA" id="ARBA00037345"/>
    </source>
</evidence>
<dbReference type="GO" id="GO:0005737">
    <property type="term" value="C:cytoplasm"/>
    <property type="evidence" value="ECO:0007669"/>
    <property type="project" value="UniProtKB-SubCell"/>
</dbReference>
<dbReference type="SUPFAM" id="SSF46689">
    <property type="entry name" value="Homeodomain-like"/>
    <property type="match status" value="2"/>
</dbReference>
<dbReference type="GO" id="GO:0043565">
    <property type="term" value="F:sequence-specific DNA binding"/>
    <property type="evidence" value="ECO:0007669"/>
    <property type="project" value="InterPro"/>
</dbReference>
<dbReference type="PANTHER" id="PTHR46796">
    <property type="entry name" value="HTH-TYPE TRANSCRIPTIONAL ACTIVATOR RHAS-RELATED"/>
    <property type="match status" value="1"/>
</dbReference>
<evidence type="ECO:0000256" key="2">
    <source>
        <dbReference type="ARBA" id="ARBA00023015"/>
    </source>
</evidence>
<dbReference type="InterPro" id="IPR050204">
    <property type="entry name" value="AraC_XylS_family_regulators"/>
</dbReference>
<dbReference type="PROSITE" id="PS00041">
    <property type="entry name" value="HTH_ARAC_FAMILY_1"/>
    <property type="match status" value="1"/>
</dbReference>
<dbReference type="PRINTS" id="PR00032">
    <property type="entry name" value="HTHARAC"/>
</dbReference>
<dbReference type="InterPro" id="IPR018060">
    <property type="entry name" value="HTH_AraC"/>
</dbReference>
<keyword evidence="3" id="KW-0238">DNA-binding</keyword>
<dbReference type="GO" id="GO:0003700">
    <property type="term" value="F:DNA-binding transcription factor activity"/>
    <property type="evidence" value="ECO:0007669"/>
    <property type="project" value="InterPro"/>
</dbReference>
<feature type="domain" description="HTH araC/xylS-type" evidence="7">
    <location>
        <begin position="204"/>
        <end position="302"/>
    </location>
</feature>
<feature type="region of interest" description="Disordered" evidence="6">
    <location>
        <begin position="299"/>
        <end position="322"/>
    </location>
</feature>
<dbReference type="SMART" id="SM00342">
    <property type="entry name" value="HTH_ARAC"/>
    <property type="match status" value="1"/>
</dbReference>
<proteinExistence type="predicted"/>
<dbReference type="EMBL" id="QJUP01000005">
    <property type="protein sequence ID" value="TBU98360.1"/>
    <property type="molecule type" value="Genomic_DNA"/>
</dbReference>
<evidence type="ECO:0000313" key="8">
    <source>
        <dbReference type="EMBL" id="TBU98360.1"/>
    </source>
</evidence>
<dbReference type="InterPro" id="IPR032783">
    <property type="entry name" value="AraC_lig"/>
</dbReference>
<keyword evidence="4" id="KW-0804">Transcription</keyword>
<organism evidence="8 9">
    <name type="scientific">Stutzerimonas kirkiae</name>
    <dbReference type="NCBI Taxonomy" id="2211392"/>
    <lineage>
        <taxon>Bacteria</taxon>
        <taxon>Pseudomonadati</taxon>
        <taxon>Pseudomonadota</taxon>
        <taxon>Gammaproteobacteria</taxon>
        <taxon>Pseudomonadales</taxon>
        <taxon>Pseudomonadaceae</taxon>
        <taxon>Stutzerimonas</taxon>
    </lineage>
</organism>
<comment type="function">
    <text evidence="5">Regulatory protein of the TOL plasmid xyl operons. XylS activates the xylXYZLTEGFJQKIH operon required for the degradation of toluene, m-xylene and p-xylene.</text>
</comment>
<dbReference type="Proteomes" id="UP000292639">
    <property type="component" value="Unassembled WGS sequence"/>
</dbReference>
<dbReference type="PROSITE" id="PS01124">
    <property type="entry name" value="HTH_ARAC_FAMILY_2"/>
    <property type="match status" value="1"/>
</dbReference>
<dbReference type="Pfam" id="PF12852">
    <property type="entry name" value="Cupin_6"/>
    <property type="match status" value="1"/>
</dbReference>
<dbReference type="InterPro" id="IPR009057">
    <property type="entry name" value="Homeodomain-like_sf"/>
</dbReference>
<dbReference type="InterPro" id="IPR020449">
    <property type="entry name" value="Tscrpt_reg_AraC-type_HTH"/>
</dbReference>
<name>A0A4Q9RDS9_9GAMM</name>
<evidence type="ECO:0000256" key="3">
    <source>
        <dbReference type="ARBA" id="ARBA00023125"/>
    </source>
</evidence>
<dbReference type="Pfam" id="PF12833">
    <property type="entry name" value="HTH_18"/>
    <property type="match status" value="1"/>
</dbReference>
<evidence type="ECO:0000313" key="9">
    <source>
        <dbReference type="Proteomes" id="UP000292639"/>
    </source>
</evidence>
<evidence type="ECO:0000256" key="1">
    <source>
        <dbReference type="ARBA" id="ARBA00004496"/>
    </source>
</evidence>
<keyword evidence="9" id="KW-1185">Reference proteome</keyword>
<dbReference type="AlphaFoldDB" id="A0A4Q9RDS9"/>
<dbReference type="GO" id="GO:0009893">
    <property type="term" value="P:positive regulation of metabolic process"/>
    <property type="evidence" value="ECO:0007669"/>
    <property type="project" value="UniProtKB-ARBA"/>
</dbReference>
<keyword evidence="2" id="KW-0805">Transcription regulation</keyword>
<dbReference type="RefSeq" id="WP_131184710.1">
    <property type="nucleotide sequence ID" value="NZ_QJUO01000016.1"/>
</dbReference>
<dbReference type="Gene3D" id="1.10.10.60">
    <property type="entry name" value="Homeodomain-like"/>
    <property type="match status" value="2"/>
</dbReference>
<comment type="caution">
    <text evidence="8">The sequence shown here is derived from an EMBL/GenBank/DDBJ whole genome shotgun (WGS) entry which is preliminary data.</text>
</comment>
<evidence type="ECO:0000256" key="6">
    <source>
        <dbReference type="SAM" id="MobiDB-lite"/>
    </source>
</evidence>
<dbReference type="PANTHER" id="PTHR46796:SF7">
    <property type="entry name" value="ARAC FAMILY TRANSCRIPTIONAL REGULATOR"/>
    <property type="match status" value="1"/>
</dbReference>
<protein>
    <submittedName>
        <fullName evidence="8">AraC family transcriptional regulator</fullName>
    </submittedName>
</protein>
<accession>A0A4Q9RDS9</accession>